<dbReference type="AlphaFoldDB" id="A0AAD8JLA0"/>
<evidence type="ECO:0000313" key="2">
    <source>
        <dbReference type="Proteomes" id="UP001237642"/>
    </source>
</evidence>
<dbReference type="SUPFAM" id="SSF117281">
    <property type="entry name" value="Kelch motif"/>
    <property type="match status" value="1"/>
</dbReference>
<sequence length="362" mass="41187">MAQIQSVSTGPRMSQIGSVIGRPVANEKRFCLSNGGYVFLVMSVPVETTSEEFQNLSLPEDEDYIPEEKLSPTILKVNIESSLVSVGSMVYSIGGCKLDEQNKLDDQNEYVPTNEVTTFDTNQSELKLESCCNMILPRVSPAVVGIDGKIYVFGGFYPMKETFKECPWAEFLDTNKPKYKQKWKVMKEPVSRLSFPVAFHYEADTILITNNSNIKHDDIIYNVANESSIAYPSMYARNMRNPVTVFEDRTVYWIEGPVFKAYELDKRICYLGFTNEVLPYFEQRFWNTTQGPILVHLKDNLFNIFSLFAIDSSPNIGIVECTKIRCTKRINKSGEGVLQLDRVGYKSYKCDPLWSLSSVLPM</sequence>
<evidence type="ECO:0000313" key="1">
    <source>
        <dbReference type="EMBL" id="KAK1405494.1"/>
    </source>
</evidence>
<gene>
    <name evidence="1" type="ORF">POM88_005099</name>
</gene>
<proteinExistence type="predicted"/>
<reference evidence="1" key="1">
    <citation type="submission" date="2023-02" db="EMBL/GenBank/DDBJ databases">
        <title>Genome of toxic invasive species Heracleum sosnowskyi carries increased number of genes despite the absence of recent whole-genome duplications.</title>
        <authorList>
            <person name="Schelkunov M."/>
            <person name="Shtratnikova V."/>
            <person name="Makarenko M."/>
            <person name="Klepikova A."/>
            <person name="Omelchenko D."/>
            <person name="Novikova G."/>
            <person name="Obukhova E."/>
            <person name="Bogdanov V."/>
            <person name="Penin A."/>
            <person name="Logacheva M."/>
        </authorList>
    </citation>
    <scope>NUCLEOTIDE SEQUENCE</scope>
    <source>
        <strain evidence="1">Hsosn_3</strain>
        <tissue evidence="1">Leaf</tissue>
    </source>
</reference>
<dbReference type="InterPro" id="IPR015915">
    <property type="entry name" value="Kelch-typ_b-propeller"/>
</dbReference>
<dbReference type="Proteomes" id="UP001237642">
    <property type="component" value="Unassembled WGS sequence"/>
</dbReference>
<name>A0AAD8JLA0_9APIA</name>
<comment type="caution">
    <text evidence="1">The sequence shown here is derived from an EMBL/GenBank/DDBJ whole genome shotgun (WGS) entry which is preliminary data.</text>
</comment>
<protein>
    <submittedName>
        <fullName evidence="1">Uncharacterized protein</fullName>
    </submittedName>
</protein>
<dbReference type="Gene3D" id="2.120.10.80">
    <property type="entry name" value="Kelch-type beta propeller"/>
    <property type="match status" value="1"/>
</dbReference>
<reference evidence="1" key="2">
    <citation type="submission" date="2023-05" db="EMBL/GenBank/DDBJ databases">
        <authorList>
            <person name="Schelkunov M.I."/>
        </authorList>
    </citation>
    <scope>NUCLEOTIDE SEQUENCE</scope>
    <source>
        <strain evidence="1">Hsosn_3</strain>
        <tissue evidence="1">Leaf</tissue>
    </source>
</reference>
<dbReference type="EMBL" id="JAUIZM010000001">
    <property type="protein sequence ID" value="KAK1405494.1"/>
    <property type="molecule type" value="Genomic_DNA"/>
</dbReference>
<accession>A0AAD8JLA0</accession>
<keyword evidence="2" id="KW-1185">Reference proteome</keyword>
<organism evidence="1 2">
    <name type="scientific">Heracleum sosnowskyi</name>
    <dbReference type="NCBI Taxonomy" id="360622"/>
    <lineage>
        <taxon>Eukaryota</taxon>
        <taxon>Viridiplantae</taxon>
        <taxon>Streptophyta</taxon>
        <taxon>Embryophyta</taxon>
        <taxon>Tracheophyta</taxon>
        <taxon>Spermatophyta</taxon>
        <taxon>Magnoliopsida</taxon>
        <taxon>eudicotyledons</taxon>
        <taxon>Gunneridae</taxon>
        <taxon>Pentapetalae</taxon>
        <taxon>asterids</taxon>
        <taxon>campanulids</taxon>
        <taxon>Apiales</taxon>
        <taxon>Apiaceae</taxon>
        <taxon>Apioideae</taxon>
        <taxon>apioid superclade</taxon>
        <taxon>Tordylieae</taxon>
        <taxon>Tordyliinae</taxon>
        <taxon>Heracleum</taxon>
    </lineage>
</organism>